<keyword evidence="4" id="KW-0433">Leucine-rich repeat</keyword>
<dbReference type="FunFam" id="3.80.10.10:FF:000400">
    <property type="entry name" value="Nuclear pore complex protein NUP107"/>
    <property type="match status" value="1"/>
</dbReference>
<evidence type="ECO:0000256" key="8">
    <source>
        <dbReference type="ARBA" id="ARBA00022741"/>
    </source>
</evidence>
<dbReference type="SUPFAM" id="SSF52058">
    <property type="entry name" value="L domain-like"/>
    <property type="match status" value="1"/>
</dbReference>
<dbReference type="Pfam" id="PF08263">
    <property type="entry name" value="LRRNT_2"/>
    <property type="match status" value="1"/>
</dbReference>
<dbReference type="Pfam" id="PF00560">
    <property type="entry name" value="LRR_1"/>
    <property type="match status" value="3"/>
</dbReference>
<keyword evidence="12" id="KW-0325">Glycoprotein</keyword>
<evidence type="ECO:0000313" key="16">
    <source>
        <dbReference type="Proteomes" id="UP000596660"/>
    </source>
</evidence>
<dbReference type="Gene3D" id="3.80.10.10">
    <property type="entry name" value="Ribonuclease Inhibitor"/>
    <property type="match status" value="3"/>
</dbReference>
<name>A0A803MZ10_CHEQI</name>
<dbReference type="GO" id="GO:0016020">
    <property type="term" value="C:membrane"/>
    <property type="evidence" value="ECO:0007669"/>
    <property type="project" value="UniProtKB-SubCell"/>
</dbReference>
<feature type="signal peptide" evidence="13">
    <location>
        <begin position="1"/>
        <end position="30"/>
    </location>
</feature>
<accession>A0A803MZ10</accession>
<dbReference type="InterPro" id="IPR032675">
    <property type="entry name" value="LRR_dom_sf"/>
</dbReference>
<evidence type="ECO:0000256" key="5">
    <source>
        <dbReference type="ARBA" id="ARBA00022679"/>
    </source>
</evidence>
<evidence type="ECO:0000256" key="4">
    <source>
        <dbReference type="ARBA" id="ARBA00022614"/>
    </source>
</evidence>
<evidence type="ECO:0000256" key="9">
    <source>
        <dbReference type="ARBA" id="ARBA00022777"/>
    </source>
</evidence>
<evidence type="ECO:0000256" key="10">
    <source>
        <dbReference type="ARBA" id="ARBA00022840"/>
    </source>
</evidence>
<reference evidence="15" key="2">
    <citation type="submission" date="2021-03" db="UniProtKB">
        <authorList>
            <consortium name="EnsemblPlants"/>
        </authorList>
    </citation>
    <scope>IDENTIFICATION</scope>
</reference>
<evidence type="ECO:0000259" key="14">
    <source>
        <dbReference type="Pfam" id="PF08263"/>
    </source>
</evidence>
<reference evidence="15" key="1">
    <citation type="journal article" date="2017" name="Nature">
        <title>The genome of Chenopodium quinoa.</title>
        <authorList>
            <person name="Jarvis D.E."/>
            <person name="Ho Y.S."/>
            <person name="Lightfoot D.J."/>
            <person name="Schmoeckel S.M."/>
            <person name="Li B."/>
            <person name="Borm T.J.A."/>
            <person name="Ohyanagi H."/>
            <person name="Mineta K."/>
            <person name="Michell C.T."/>
            <person name="Saber N."/>
            <person name="Kharbatia N.M."/>
            <person name="Rupper R.R."/>
            <person name="Sharp A.R."/>
            <person name="Dally N."/>
            <person name="Boughton B.A."/>
            <person name="Woo Y.H."/>
            <person name="Gao G."/>
            <person name="Schijlen E.G.W.M."/>
            <person name="Guo X."/>
            <person name="Momin A.A."/>
            <person name="Negrao S."/>
            <person name="Al-Babili S."/>
            <person name="Gehring C."/>
            <person name="Roessner U."/>
            <person name="Jung C."/>
            <person name="Murphy K."/>
            <person name="Arold S.T."/>
            <person name="Gojobori T."/>
            <person name="van der Linden C.G."/>
            <person name="van Loo E.N."/>
            <person name="Jellen E.N."/>
            <person name="Maughan P.J."/>
            <person name="Tester M."/>
        </authorList>
    </citation>
    <scope>NUCLEOTIDE SEQUENCE [LARGE SCALE GENOMIC DNA]</scope>
    <source>
        <strain evidence="15">cv. PI 614886</strain>
    </source>
</reference>
<dbReference type="AlphaFoldDB" id="A0A803MZ10"/>
<evidence type="ECO:0000256" key="6">
    <source>
        <dbReference type="ARBA" id="ARBA00022729"/>
    </source>
</evidence>
<dbReference type="InterPro" id="IPR001611">
    <property type="entry name" value="Leu-rich_rpt"/>
</dbReference>
<proteinExistence type="predicted"/>
<keyword evidence="11" id="KW-0472">Membrane</keyword>
<dbReference type="OMA" id="MNRCVNT"/>
<dbReference type="PANTHER" id="PTHR45974">
    <property type="entry name" value="RECEPTOR-LIKE PROTEIN 55"/>
    <property type="match status" value="1"/>
</dbReference>
<evidence type="ECO:0000256" key="2">
    <source>
        <dbReference type="ARBA" id="ARBA00012513"/>
    </source>
</evidence>
<dbReference type="Gramene" id="AUR62037587-RA">
    <property type="protein sequence ID" value="AUR62037587-RA:cds"/>
    <property type="gene ID" value="AUR62037587"/>
</dbReference>
<feature type="domain" description="Leucine-rich repeat-containing N-terminal plant-type" evidence="14">
    <location>
        <begin position="35"/>
        <end position="73"/>
    </location>
</feature>
<keyword evidence="7" id="KW-0677">Repeat</keyword>
<keyword evidence="8" id="KW-0547">Nucleotide-binding</keyword>
<feature type="chain" id="PRO_5031419796" description="non-specific serine/threonine protein kinase" evidence="13">
    <location>
        <begin position="31"/>
        <end position="483"/>
    </location>
</feature>
<organism evidence="15 16">
    <name type="scientific">Chenopodium quinoa</name>
    <name type="common">Quinoa</name>
    <dbReference type="NCBI Taxonomy" id="63459"/>
    <lineage>
        <taxon>Eukaryota</taxon>
        <taxon>Viridiplantae</taxon>
        <taxon>Streptophyta</taxon>
        <taxon>Embryophyta</taxon>
        <taxon>Tracheophyta</taxon>
        <taxon>Spermatophyta</taxon>
        <taxon>Magnoliopsida</taxon>
        <taxon>eudicotyledons</taxon>
        <taxon>Gunneridae</taxon>
        <taxon>Pentapetalae</taxon>
        <taxon>Caryophyllales</taxon>
        <taxon>Chenopodiaceae</taxon>
        <taxon>Chenopodioideae</taxon>
        <taxon>Atripliceae</taxon>
        <taxon>Chenopodium</taxon>
    </lineage>
</organism>
<dbReference type="PANTHER" id="PTHR45974:SF134">
    <property type="entry name" value="OS01G0960400 PROTEIN"/>
    <property type="match status" value="1"/>
</dbReference>
<dbReference type="Proteomes" id="UP000596660">
    <property type="component" value="Unplaced"/>
</dbReference>
<keyword evidence="5" id="KW-0808">Transferase</keyword>
<evidence type="ECO:0000256" key="13">
    <source>
        <dbReference type="SAM" id="SignalP"/>
    </source>
</evidence>
<dbReference type="EnsemblPlants" id="AUR62037587-RA">
    <property type="protein sequence ID" value="AUR62037587-RA:cds"/>
    <property type="gene ID" value="AUR62037587"/>
</dbReference>
<evidence type="ECO:0000256" key="7">
    <source>
        <dbReference type="ARBA" id="ARBA00022737"/>
    </source>
</evidence>
<protein>
    <recommendedName>
        <fullName evidence="2">non-specific serine/threonine protein kinase</fullName>
        <ecNumber evidence="2">2.7.11.1</ecNumber>
    </recommendedName>
</protein>
<evidence type="ECO:0000313" key="15">
    <source>
        <dbReference type="EnsemblPlants" id="AUR62037587-RA:cds"/>
    </source>
</evidence>
<dbReference type="EC" id="2.7.11.1" evidence="2"/>
<keyword evidence="9" id="KW-0418">Kinase</keyword>
<evidence type="ECO:0000256" key="3">
    <source>
        <dbReference type="ARBA" id="ARBA00022527"/>
    </source>
</evidence>
<evidence type="ECO:0000256" key="12">
    <source>
        <dbReference type="ARBA" id="ARBA00023180"/>
    </source>
</evidence>
<dbReference type="InterPro" id="IPR013210">
    <property type="entry name" value="LRR_N_plant-typ"/>
</dbReference>
<keyword evidence="16" id="KW-1185">Reference proteome</keyword>
<dbReference type="Pfam" id="PF13855">
    <property type="entry name" value="LRR_8"/>
    <property type="match status" value="1"/>
</dbReference>
<comment type="subcellular location">
    <subcellularLocation>
        <location evidence="1">Membrane</location>
    </subcellularLocation>
</comment>
<keyword evidence="10" id="KW-0067">ATP-binding</keyword>
<sequence length="483" mass="53978">MKWVCQELGMKSILLLLLAVCLCLSIGVQAQITDPSEVSALKEIRSNLIDPMKNLSNWDRGDPCSSNWTGIVCYNRTLDDGYMHVQELELLNMNLSGSLSPKLGNLTYLKILLVNGNQLTGPLPEELGYLPNLNRIQIDQNKISGELPKSFANLNKTKHFHMNNNSISGQIPHELSRLPALVHFLLDNNNLSGHLPPEFSELPNLLIIQLDNNHFDGTTIPASYSNMSKLLKIDLSSNQLSGSIPSNKFSDNMTTIILSNNSLTGNIPVNFSRLPFIERLSLADNQLNGSVPGTIWENRTLTNGHKLIFLEGNPLCSRANLNLFCGSNQDGIESEIPKNIPVSCPSQACPPSYEYPPGHPESCVCAAPLIIEYRLKSPGFLRFGPYQNGFEEYLSSGLRLNLSQLDINSVTWQEGPRLKMSLKLFPDNSSHVFNSSEVRRIWRMFTGWQVPDNDTFGPYELLDFILLDPYKKGMSKSLNLLLY</sequence>
<evidence type="ECO:0000256" key="1">
    <source>
        <dbReference type="ARBA" id="ARBA00004370"/>
    </source>
</evidence>
<keyword evidence="6 13" id="KW-0732">Signal</keyword>
<dbReference type="GO" id="GO:0004674">
    <property type="term" value="F:protein serine/threonine kinase activity"/>
    <property type="evidence" value="ECO:0007669"/>
    <property type="project" value="UniProtKB-KW"/>
</dbReference>
<evidence type="ECO:0000256" key="11">
    <source>
        <dbReference type="ARBA" id="ARBA00023136"/>
    </source>
</evidence>
<dbReference type="GO" id="GO:0005524">
    <property type="term" value="F:ATP binding"/>
    <property type="evidence" value="ECO:0007669"/>
    <property type="project" value="UniProtKB-KW"/>
</dbReference>
<keyword evidence="3" id="KW-0723">Serine/threonine-protein kinase</keyword>